<evidence type="ECO:0000256" key="5">
    <source>
        <dbReference type="NCBIfam" id="TIGR00260"/>
    </source>
</evidence>
<evidence type="ECO:0000313" key="9">
    <source>
        <dbReference type="Proteomes" id="UP000614410"/>
    </source>
</evidence>
<keyword evidence="4 8" id="KW-0456">Lyase</keyword>
<dbReference type="EMBL" id="JAEKNN010000057">
    <property type="protein sequence ID" value="MBJ7610154.1"/>
    <property type="molecule type" value="Genomic_DNA"/>
</dbReference>
<sequence>MSTTNTLRSVGIATAVTDGGGATHVTGLRCRACGHEHEASATHLCELCFGPLEVAYDYHAIARRVSRAQIESGPPTLWRYRDLLPVGDGELVSLGEGFTPLVHARNLAAELGLRNLHLKNDTVNPTNSFKDRVVAVALNWALQQGYSTIACASTGNLANSVAAYAARAGIRAVVFIPADLEPQKIAATTVFGAEVIPVAGTYDDVNRLCAELADDLDWGFCNINLRPYYSEGSKTLTFEMAEQLGWRLPDEIVVPVASGCQFVKHRKAAAELVNLGLVADRRLPRFTGAQALGCSPVAAAFDSGGEAVHPVRPDTIARSIAIGNPSDGADVVRIARRTGGVVASVTEEEILEGIDLLARTEGIFTETAGGVTVAVLRKLAAAGRWRGDETVVAFITGHGLKTLDAIAGRHPLGEAILPQRRSVYGRLEELGVS</sequence>
<dbReference type="CDD" id="cd01563">
    <property type="entry name" value="Thr-synth_1"/>
    <property type="match status" value="1"/>
</dbReference>
<comment type="caution">
    <text evidence="8">The sequence shown here is derived from an EMBL/GenBank/DDBJ whole genome shotgun (WGS) entry which is preliminary data.</text>
</comment>
<dbReference type="EC" id="4.2.3.1" evidence="5"/>
<evidence type="ECO:0000256" key="2">
    <source>
        <dbReference type="ARBA" id="ARBA00005517"/>
    </source>
</evidence>
<dbReference type="PANTHER" id="PTHR48078:SF6">
    <property type="entry name" value="L-THREONINE DEHYDRATASE CATABOLIC TDCB"/>
    <property type="match status" value="1"/>
</dbReference>
<protein>
    <recommendedName>
        <fullName evidence="5">Threonine synthase</fullName>
        <ecNumber evidence="5">4.2.3.1</ecNumber>
    </recommendedName>
</protein>
<comment type="similarity">
    <text evidence="2">Belongs to the threonine synthase family.</text>
</comment>
<evidence type="ECO:0000259" key="7">
    <source>
        <dbReference type="Pfam" id="PF00291"/>
    </source>
</evidence>
<evidence type="ECO:0000256" key="1">
    <source>
        <dbReference type="ARBA" id="ARBA00001933"/>
    </source>
</evidence>
<dbReference type="InterPro" id="IPR050147">
    <property type="entry name" value="Ser/Thr_Dehydratase"/>
</dbReference>
<dbReference type="GO" id="GO:0004795">
    <property type="term" value="F:threonine synthase activity"/>
    <property type="evidence" value="ECO:0007669"/>
    <property type="project" value="UniProtKB-UniRule"/>
</dbReference>
<proteinExistence type="inferred from homology"/>
<dbReference type="Proteomes" id="UP000614410">
    <property type="component" value="Unassembled WGS sequence"/>
</dbReference>
<keyword evidence="3 6" id="KW-0663">Pyridoxal phosphate</keyword>
<evidence type="ECO:0000256" key="6">
    <source>
        <dbReference type="PIRSR" id="PIRSR604450-51"/>
    </source>
</evidence>
<feature type="modified residue" description="N6-(pyridoxal phosphate)lysine" evidence="6">
    <location>
        <position position="130"/>
    </location>
</feature>
<dbReference type="GO" id="GO:0006567">
    <property type="term" value="P:L-threonine catabolic process"/>
    <property type="evidence" value="ECO:0007669"/>
    <property type="project" value="TreeGrafter"/>
</dbReference>
<dbReference type="Pfam" id="PF00291">
    <property type="entry name" value="PALP"/>
    <property type="match status" value="1"/>
</dbReference>
<evidence type="ECO:0000256" key="3">
    <source>
        <dbReference type="ARBA" id="ARBA00022898"/>
    </source>
</evidence>
<dbReference type="GO" id="GO:0006565">
    <property type="term" value="P:L-serine catabolic process"/>
    <property type="evidence" value="ECO:0007669"/>
    <property type="project" value="TreeGrafter"/>
</dbReference>
<dbReference type="NCBIfam" id="NF006050">
    <property type="entry name" value="PRK08197.1"/>
    <property type="match status" value="1"/>
</dbReference>
<dbReference type="InterPro" id="IPR004450">
    <property type="entry name" value="Thr_synthase-like"/>
</dbReference>
<name>A0A934KGI2_9BACT</name>
<reference evidence="8 9" key="1">
    <citation type="submission" date="2020-10" db="EMBL/GenBank/DDBJ databases">
        <title>Ca. Dormibacterota MAGs.</title>
        <authorList>
            <person name="Montgomery K."/>
        </authorList>
    </citation>
    <scope>NUCLEOTIDE SEQUENCE [LARGE SCALE GENOMIC DNA]</scope>
    <source>
        <strain evidence="8">Mitchell_Peninsula_5</strain>
    </source>
</reference>
<dbReference type="SUPFAM" id="SSF53686">
    <property type="entry name" value="Tryptophan synthase beta subunit-like PLP-dependent enzymes"/>
    <property type="match status" value="1"/>
</dbReference>
<evidence type="ECO:0000256" key="4">
    <source>
        <dbReference type="ARBA" id="ARBA00023239"/>
    </source>
</evidence>
<comment type="cofactor">
    <cofactor evidence="1 6">
        <name>pyridoxal 5'-phosphate</name>
        <dbReference type="ChEBI" id="CHEBI:597326"/>
    </cofactor>
</comment>
<dbReference type="InterPro" id="IPR001926">
    <property type="entry name" value="TrpB-like_PALP"/>
</dbReference>
<evidence type="ECO:0000313" key="8">
    <source>
        <dbReference type="EMBL" id="MBJ7610154.1"/>
    </source>
</evidence>
<dbReference type="GO" id="GO:0004794">
    <property type="term" value="F:threonine deaminase activity"/>
    <property type="evidence" value="ECO:0007669"/>
    <property type="project" value="TreeGrafter"/>
</dbReference>
<accession>A0A934KGI2</accession>
<organism evidence="8 9">
    <name type="scientific">Candidatus Amunia macphersoniae</name>
    <dbReference type="NCBI Taxonomy" id="3127014"/>
    <lineage>
        <taxon>Bacteria</taxon>
        <taxon>Bacillati</taxon>
        <taxon>Candidatus Dormiibacterota</taxon>
        <taxon>Candidatus Dormibacteria</taxon>
        <taxon>Candidatus Aeolococcales</taxon>
        <taxon>Candidatus Aeolococcaceae</taxon>
        <taxon>Candidatus Amunia</taxon>
    </lineage>
</organism>
<dbReference type="PANTHER" id="PTHR48078">
    <property type="entry name" value="THREONINE DEHYDRATASE, MITOCHONDRIAL-RELATED"/>
    <property type="match status" value="1"/>
</dbReference>
<dbReference type="GO" id="GO:0009097">
    <property type="term" value="P:isoleucine biosynthetic process"/>
    <property type="evidence" value="ECO:0007669"/>
    <property type="project" value="TreeGrafter"/>
</dbReference>
<dbReference type="GO" id="GO:0003941">
    <property type="term" value="F:L-serine ammonia-lyase activity"/>
    <property type="evidence" value="ECO:0007669"/>
    <property type="project" value="TreeGrafter"/>
</dbReference>
<dbReference type="GO" id="GO:0009088">
    <property type="term" value="P:threonine biosynthetic process"/>
    <property type="evidence" value="ECO:0007669"/>
    <property type="project" value="UniProtKB-UniRule"/>
</dbReference>
<dbReference type="AlphaFoldDB" id="A0A934KGI2"/>
<dbReference type="InterPro" id="IPR036052">
    <property type="entry name" value="TrpB-like_PALP_sf"/>
</dbReference>
<feature type="domain" description="Tryptophan synthase beta chain-like PALP" evidence="7">
    <location>
        <begin position="92"/>
        <end position="397"/>
    </location>
</feature>
<dbReference type="Gene3D" id="3.40.50.1100">
    <property type="match status" value="2"/>
</dbReference>
<gene>
    <name evidence="8" type="ORF">JF887_12095</name>
</gene>
<dbReference type="NCBIfam" id="TIGR00260">
    <property type="entry name" value="thrC"/>
    <property type="match status" value="1"/>
</dbReference>